<gene>
    <name evidence="4" type="ORF">BS50DRAFT_626372</name>
</gene>
<dbReference type="AlphaFoldDB" id="A0A2T2N3U4"/>
<keyword evidence="2" id="KW-0732">Signal</keyword>
<accession>A0A2T2N3U4</accession>
<evidence type="ECO:0000259" key="3">
    <source>
        <dbReference type="Pfam" id="PF01755"/>
    </source>
</evidence>
<evidence type="ECO:0000313" key="5">
    <source>
        <dbReference type="Proteomes" id="UP000240883"/>
    </source>
</evidence>
<evidence type="ECO:0000313" key="4">
    <source>
        <dbReference type="EMBL" id="PSN60103.1"/>
    </source>
</evidence>
<feature type="region of interest" description="Disordered" evidence="1">
    <location>
        <begin position="413"/>
        <end position="436"/>
    </location>
</feature>
<dbReference type="EMBL" id="KZ678151">
    <property type="protein sequence ID" value="PSN60103.1"/>
    <property type="molecule type" value="Genomic_DNA"/>
</dbReference>
<feature type="region of interest" description="Disordered" evidence="1">
    <location>
        <begin position="330"/>
        <end position="352"/>
    </location>
</feature>
<protein>
    <recommendedName>
        <fullName evidence="3">Glycosyl transferase family 25 domain-containing protein</fullName>
    </recommendedName>
</protein>
<dbReference type="InterPro" id="IPR002654">
    <property type="entry name" value="Glyco_trans_25"/>
</dbReference>
<proteinExistence type="predicted"/>
<dbReference type="OrthoDB" id="47375at2759"/>
<feature type="domain" description="Glycosyl transferase family 25" evidence="3">
    <location>
        <begin position="83"/>
        <end position="168"/>
    </location>
</feature>
<evidence type="ECO:0000256" key="1">
    <source>
        <dbReference type="SAM" id="MobiDB-lite"/>
    </source>
</evidence>
<dbReference type="Proteomes" id="UP000240883">
    <property type="component" value="Unassembled WGS sequence"/>
</dbReference>
<organism evidence="4 5">
    <name type="scientific">Corynespora cassiicola Philippines</name>
    <dbReference type="NCBI Taxonomy" id="1448308"/>
    <lineage>
        <taxon>Eukaryota</taxon>
        <taxon>Fungi</taxon>
        <taxon>Dikarya</taxon>
        <taxon>Ascomycota</taxon>
        <taxon>Pezizomycotina</taxon>
        <taxon>Dothideomycetes</taxon>
        <taxon>Pleosporomycetidae</taxon>
        <taxon>Pleosporales</taxon>
        <taxon>Corynesporascaceae</taxon>
        <taxon>Corynespora</taxon>
    </lineage>
</organism>
<dbReference type="Pfam" id="PF01755">
    <property type="entry name" value="Glyco_transf_25"/>
    <property type="match status" value="1"/>
</dbReference>
<sequence length="436" mass="48806">MFLPRSTFQLAALCITLFSSLVWFFSSHAGVGAFEHTVGSRYIRYSGSRFPPPDITSIQAKVNIDEPLDDPIWDTQNRTLGFQKIYAISMPHRSDKRDYIALMALVSGLDIEFADGVNGSEMHPKAFPSFWKGNVALGDYGVWRAHLNVYQHMVQNHIQSALIIEDDADWDILLKPQMLSFSRGVRALQGSTLPLHSPYGDSWNLLAIGHIGANNKPNKPQRYYVTPNDPTVVSEARRTWSRKPDLSTEKLGGDHTRVVMEISKFTGAAAYGLSLRGAARLLYDQTMLPNAQAIDVAMLALCRHDEVWNEPFCLGAYPMIFGRYRAIGPQDKDSDRRASSNEDKPGSGGFQDTAQRTEAESEFTVFPVSLNVGGLLKGETKFRANDPARDLMKEVDLSTFEFPRGEVVSVEPEEYANRQEALRKVEAENHGKEEKD</sequence>
<feature type="compositionally biased region" description="Basic and acidic residues" evidence="1">
    <location>
        <begin position="415"/>
        <end position="436"/>
    </location>
</feature>
<feature type="compositionally biased region" description="Basic and acidic residues" evidence="1">
    <location>
        <begin position="330"/>
        <end position="345"/>
    </location>
</feature>
<feature type="chain" id="PRO_5015400952" description="Glycosyl transferase family 25 domain-containing protein" evidence="2">
    <location>
        <begin position="34"/>
        <end position="436"/>
    </location>
</feature>
<name>A0A2T2N3U4_CORCC</name>
<reference evidence="4 5" key="1">
    <citation type="journal article" date="2018" name="Front. Microbiol.">
        <title>Genome-Wide Analysis of Corynespora cassiicola Leaf Fall Disease Putative Effectors.</title>
        <authorList>
            <person name="Lopez D."/>
            <person name="Ribeiro S."/>
            <person name="Label P."/>
            <person name="Fumanal B."/>
            <person name="Venisse J.S."/>
            <person name="Kohler A."/>
            <person name="de Oliveira R.R."/>
            <person name="Labutti K."/>
            <person name="Lipzen A."/>
            <person name="Lail K."/>
            <person name="Bauer D."/>
            <person name="Ohm R.A."/>
            <person name="Barry K.W."/>
            <person name="Spatafora J."/>
            <person name="Grigoriev I.V."/>
            <person name="Martin F.M."/>
            <person name="Pujade-Renaud V."/>
        </authorList>
    </citation>
    <scope>NUCLEOTIDE SEQUENCE [LARGE SCALE GENOMIC DNA]</scope>
    <source>
        <strain evidence="4 5">Philippines</strain>
    </source>
</reference>
<keyword evidence="5" id="KW-1185">Reference proteome</keyword>
<evidence type="ECO:0000256" key="2">
    <source>
        <dbReference type="SAM" id="SignalP"/>
    </source>
</evidence>
<feature type="signal peptide" evidence="2">
    <location>
        <begin position="1"/>
        <end position="33"/>
    </location>
</feature>
<dbReference type="CDD" id="cd06532">
    <property type="entry name" value="Glyco_transf_25"/>
    <property type="match status" value="1"/>
</dbReference>